<evidence type="ECO:0000256" key="1">
    <source>
        <dbReference type="ARBA" id="ARBA00023015"/>
    </source>
</evidence>
<dbReference type="RefSeq" id="WP_235431369.1">
    <property type="nucleotide sequence ID" value="NZ_JBGOOF010000007.1"/>
</dbReference>
<evidence type="ECO:0000313" key="6">
    <source>
        <dbReference type="EMBL" id="MEZ8208429.1"/>
    </source>
</evidence>
<name>A0ABV4MFW3_9VIBR</name>
<evidence type="ECO:0000259" key="5">
    <source>
        <dbReference type="PROSITE" id="PS50977"/>
    </source>
</evidence>
<dbReference type="Gene3D" id="1.10.10.60">
    <property type="entry name" value="Homeodomain-like"/>
    <property type="match status" value="1"/>
</dbReference>
<feature type="DNA-binding region" description="H-T-H motif" evidence="4">
    <location>
        <begin position="56"/>
        <end position="75"/>
    </location>
</feature>
<evidence type="ECO:0000256" key="4">
    <source>
        <dbReference type="PROSITE-ProRule" id="PRU00335"/>
    </source>
</evidence>
<dbReference type="PROSITE" id="PS50977">
    <property type="entry name" value="HTH_TETR_2"/>
    <property type="match status" value="1"/>
</dbReference>
<gene>
    <name evidence="6" type="ORF">ACED39_06530</name>
</gene>
<keyword evidence="1" id="KW-0805">Transcription regulation</keyword>
<feature type="domain" description="HTH tetR-type" evidence="5">
    <location>
        <begin position="33"/>
        <end position="93"/>
    </location>
</feature>
<dbReference type="PANTHER" id="PTHR47506">
    <property type="entry name" value="TRANSCRIPTIONAL REGULATORY PROTEIN"/>
    <property type="match status" value="1"/>
</dbReference>
<keyword evidence="7" id="KW-1185">Reference proteome</keyword>
<dbReference type="EMBL" id="JBGOOS010000006">
    <property type="protein sequence ID" value="MEZ8208429.1"/>
    <property type="molecule type" value="Genomic_DNA"/>
</dbReference>
<reference evidence="6 7" key="1">
    <citation type="submission" date="2024-06" db="EMBL/GenBank/DDBJ databases">
        <authorList>
            <person name="Steensen K."/>
            <person name="Seneca J."/>
            <person name="Bartlau N."/>
            <person name="Yu A.X."/>
            <person name="Polz M.F."/>
        </authorList>
    </citation>
    <scope>NUCLEOTIDE SEQUENCE [LARGE SCALE GENOMIC DNA]</scope>
    <source>
        <strain evidence="6 7">1F146</strain>
    </source>
</reference>
<dbReference type="Gene3D" id="1.10.357.10">
    <property type="entry name" value="Tetracycline Repressor, domain 2"/>
    <property type="match status" value="1"/>
</dbReference>
<keyword evidence="3" id="KW-0804">Transcription</keyword>
<dbReference type="InterPro" id="IPR036271">
    <property type="entry name" value="Tet_transcr_reg_TetR-rel_C_sf"/>
</dbReference>
<dbReference type="SUPFAM" id="SSF48498">
    <property type="entry name" value="Tetracyclin repressor-like, C-terminal domain"/>
    <property type="match status" value="1"/>
</dbReference>
<keyword evidence="2 4" id="KW-0238">DNA-binding</keyword>
<comment type="caution">
    <text evidence="6">The sequence shown here is derived from an EMBL/GenBank/DDBJ whole genome shotgun (WGS) entry which is preliminary data.</text>
</comment>
<evidence type="ECO:0000256" key="2">
    <source>
        <dbReference type="ARBA" id="ARBA00023125"/>
    </source>
</evidence>
<dbReference type="InterPro" id="IPR001647">
    <property type="entry name" value="HTH_TetR"/>
</dbReference>
<dbReference type="InterPro" id="IPR009057">
    <property type="entry name" value="Homeodomain-like_sf"/>
</dbReference>
<dbReference type="Pfam" id="PF00440">
    <property type="entry name" value="TetR_N"/>
    <property type="match status" value="1"/>
</dbReference>
<dbReference type="Proteomes" id="UP001569151">
    <property type="component" value="Unassembled WGS sequence"/>
</dbReference>
<accession>A0ABV4MFW3</accession>
<evidence type="ECO:0000256" key="3">
    <source>
        <dbReference type="ARBA" id="ARBA00023163"/>
    </source>
</evidence>
<evidence type="ECO:0000313" key="7">
    <source>
        <dbReference type="Proteomes" id="UP001569151"/>
    </source>
</evidence>
<sequence length="228" mass="25715">MDNTRPAIYHLSVIYEKLLNEIMVRLTCGRPKSFDKEVALEKALDVFWTQGYDGASLKDLTKAMGINKPSMYATFGNKEQLYFQAVEMYKHREGAPFFTALEQPQIRDVIETIFSRTAEAKCSNEKNKGCLMIQSSLACSDDSHVVKTSALKMRAEFIQLIQHRFERAENDGQLVQGADIQVMTHYAVTMLDGLQIHSIDNPPPEMLESVAKIATEHLFQSCTPLSSS</sequence>
<dbReference type="SUPFAM" id="SSF46689">
    <property type="entry name" value="Homeodomain-like"/>
    <property type="match status" value="1"/>
</dbReference>
<organism evidence="6 7">
    <name type="scientific">Vibrio bivalvicida</name>
    <dbReference type="NCBI Taxonomy" id="1276888"/>
    <lineage>
        <taxon>Bacteria</taxon>
        <taxon>Pseudomonadati</taxon>
        <taxon>Pseudomonadota</taxon>
        <taxon>Gammaproteobacteria</taxon>
        <taxon>Vibrionales</taxon>
        <taxon>Vibrionaceae</taxon>
        <taxon>Vibrio</taxon>
        <taxon>Vibrio oreintalis group</taxon>
    </lineage>
</organism>
<proteinExistence type="predicted"/>
<protein>
    <submittedName>
        <fullName evidence="6">TetR/AcrR family transcriptional regulator</fullName>
    </submittedName>
</protein>
<dbReference type="PANTHER" id="PTHR47506:SF1">
    <property type="entry name" value="HTH-TYPE TRANSCRIPTIONAL REGULATOR YJDC"/>
    <property type="match status" value="1"/>
</dbReference>